<gene>
    <name evidence="1" type="ORF">GYMLUDRAFT_40302</name>
</gene>
<dbReference type="Proteomes" id="UP000053593">
    <property type="component" value="Unassembled WGS sequence"/>
</dbReference>
<dbReference type="InterPro" id="IPR016159">
    <property type="entry name" value="Cullin_repeat-like_dom_sf"/>
</dbReference>
<evidence type="ECO:0000313" key="2">
    <source>
        <dbReference type="Proteomes" id="UP000053593"/>
    </source>
</evidence>
<dbReference type="EMBL" id="KN834762">
    <property type="protein sequence ID" value="KIK64068.1"/>
    <property type="molecule type" value="Genomic_DNA"/>
</dbReference>
<organism evidence="1 2">
    <name type="scientific">Collybiopsis luxurians FD-317 M1</name>
    <dbReference type="NCBI Taxonomy" id="944289"/>
    <lineage>
        <taxon>Eukaryota</taxon>
        <taxon>Fungi</taxon>
        <taxon>Dikarya</taxon>
        <taxon>Basidiomycota</taxon>
        <taxon>Agaricomycotina</taxon>
        <taxon>Agaricomycetes</taxon>
        <taxon>Agaricomycetidae</taxon>
        <taxon>Agaricales</taxon>
        <taxon>Marasmiineae</taxon>
        <taxon>Omphalotaceae</taxon>
        <taxon>Collybiopsis</taxon>
        <taxon>Collybiopsis luxurians</taxon>
    </lineage>
</organism>
<reference evidence="1 2" key="1">
    <citation type="submission" date="2014-04" db="EMBL/GenBank/DDBJ databases">
        <title>Evolutionary Origins and Diversification of the Mycorrhizal Mutualists.</title>
        <authorList>
            <consortium name="DOE Joint Genome Institute"/>
            <consortium name="Mycorrhizal Genomics Consortium"/>
            <person name="Kohler A."/>
            <person name="Kuo A."/>
            <person name="Nagy L.G."/>
            <person name="Floudas D."/>
            <person name="Copeland A."/>
            <person name="Barry K.W."/>
            <person name="Cichocki N."/>
            <person name="Veneault-Fourrey C."/>
            <person name="LaButti K."/>
            <person name="Lindquist E.A."/>
            <person name="Lipzen A."/>
            <person name="Lundell T."/>
            <person name="Morin E."/>
            <person name="Murat C."/>
            <person name="Riley R."/>
            <person name="Ohm R."/>
            <person name="Sun H."/>
            <person name="Tunlid A."/>
            <person name="Henrissat B."/>
            <person name="Grigoriev I.V."/>
            <person name="Hibbett D.S."/>
            <person name="Martin F."/>
        </authorList>
    </citation>
    <scope>NUCLEOTIDE SEQUENCE [LARGE SCALE GENOMIC DNA]</scope>
    <source>
        <strain evidence="1 2">FD-317 M1</strain>
    </source>
</reference>
<dbReference type="AlphaFoldDB" id="A0A0D0D436"/>
<name>A0A0D0D436_9AGAR</name>
<dbReference type="Gene3D" id="1.20.1310.10">
    <property type="entry name" value="Cullin Repeats"/>
    <property type="match status" value="1"/>
</dbReference>
<keyword evidence="2" id="KW-1185">Reference proteome</keyword>
<protein>
    <submittedName>
        <fullName evidence="1">Uncharacterized protein</fullName>
    </submittedName>
</protein>
<accession>A0A0D0D436</accession>
<proteinExistence type="predicted"/>
<evidence type="ECO:0000313" key="1">
    <source>
        <dbReference type="EMBL" id="KIK64068.1"/>
    </source>
</evidence>
<dbReference type="HOGENOM" id="CLU_2885996_0_0_1"/>
<dbReference type="OrthoDB" id="10004225at2759"/>
<sequence>MEGKAAGLEDEDLFQYYAAEWDRYTTAADLLNRPFALLNRYWVKPRRNARRRDVCAVDKLALV</sequence>
<dbReference type="SUPFAM" id="SSF74788">
    <property type="entry name" value="Cullin repeat-like"/>
    <property type="match status" value="1"/>
</dbReference>